<evidence type="ECO:0000313" key="3">
    <source>
        <dbReference type="Proteomes" id="UP000321635"/>
    </source>
</evidence>
<dbReference type="PANTHER" id="PTHR44051:SF2">
    <property type="entry name" value="HYPOTHETICAL GLUTATHIONE S-TRANSFERASE LIKE PROTEIN"/>
    <property type="match status" value="1"/>
</dbReference>
<dbReference type="STRING" id="1120919.GCA_000429165_01695"/>
<dbReference type="Pfam" id="PF13409">
    <property type="entry name" value="GST_N_2"/>
    <property type="match status" value="1"/>
</dbReference>
<accession>A0A511X7X8</accession>
<comment type="caution">
    <text evidence="2">The sequence shown here is derived from an EMBL/GenBank/DDBJ whole genome shotgun (WGS) entry which is preliminary data.</text>
</comment>
<sequence>MSDLVLYDDELDEDCYRARLALALCGVTARLHAIDVTMAREQDASSFRALSPAGRLPALQGVTGTGDLPAICGAAAVLRAVAVLAGPASGWAPVDTGEAASVAHWLSFAEYELAAARRLRRLALFGPSADDCDTQTSTPTHAALRVMEDHMTLRRISGRSWFVGDRPTIADIALFPSFALCRDYGLSHDDYPALRRWQTCVKGLPGFIAMPGVPEYG</sequence>
<evidence type="ECO:0000259" key="1">
    <source>
        <dbReference type="PROSITE" id="PS50405"/>
    </source>
</evidence>
<protein>
    <submittedName>
        <fullName evidence="2">Glutathione S-transferase</fullName>
    </submittedName>
</protein>
<dbReference type="InterPro" id="IPR004045">
    <property type="entry name" value="Glutathione_S-Trfase_N"/>
</dbReference>
<dbReference type="GO" id="GO:0016740">
    <property type="term" value="F:transferase activity"/>
    <property type="evidence" value="ECO:0007669"/>
    <property type="project" value="UniProtKB-KW"/>
</dbReference>
<dbReference type="PROSITE" id="PS50405">
    <property type="entry name" value="GST_CTER"/>
    <property type="match status" value="1"/>
</dbReference>
<dbReference type="EMBL" id="BJYF01000005">
    <property type="protein sequence ID" value="GEN59050.1"/>
    <property type="molecule type" value="Genomic_DNA"/>
</dbReference>
<dbReference type="Proteomes" id="UP000321635">
    <property type="component" value="Unassembled WGS sequence"/>
</dbReference>
<proteinExistence type="predicted"/>
<dbReference type="RefSeq" id="WP_026397701.1">
    <property type="nucleotide sequence ID" value="NZ_AUBI01000005.1"/>
</dbReference>
<dbReference type="SUPFAM" id="SSF52833">
    <property type="entry name" value="Thioredoxin-like"/>
    <property type="match status" value="1"/>
</dbReference>
<dbReference type="Gene3D" id="1.20.1050.10">
    <property type="match status" value="1"/>
</dbReference>
<dbReference type="InterPro" id="IPR036249">
    <property type="entry name" value="Thioredoxin-like_sf"/>
</dbReference>
<keyword evidence="2" id="KW-0808">Transferase</keyword>
<feature type="domain" description="GST C-terminal" evidence="1">
    <location>
        <begin position="95"/>
        <end position="217"/>
    </location>
</feature>
<dbReference type="InterPro" id="IPR010987">
    <property type="entry name" value="Glutathione-S-Trfase_C-like"/>
</dbReference>
<evidence type="ECO:0000313" key="2">
    <source>
        <dbReference type="EMBL" id="GEN59050.1"/>
    </source>
</evidence>
<keyword evidence="3" id="KW-1185">Reference proteome</keyword>
<dbReference type="InterPro" id="IPR036282">
    <property type="entry name" value="Glutathione-S-Trfase_C_sf"/>
</dbReference>
<dbReference type="Pfam" id="PF13410">
    <property type="entry name" value="GST_C_2"/>
    <property type="match status" value="1"/>
</dbReference>
<name>A0A511X7X8_9PROT</name>
<dbReference type="SUPFAM" id="SSF47616">
    <property type="entry name" value="GST C-terminal domain-like"/>
    <property type="match status" value="1"/>
</dbReference>
<reference evidence="2 3" key="1">
    <citation type="submission" date="2019-07" db="EMBL/GenBank/DDBJ databases">
        <title>Whole genome shotgun sequence of Acetobacter nitrogenifigens NBRC 105050.</title>
        <authorList>
            <person name="Hosoyama A."/>
            <person name="Uohara A."/>
            <person name="Ohji S."/>
            <person name="Ichikawa N."/>
        </authorList>
    </citation>
    <scope>NUCLEOTIDE SEQUENCE [LARGE SCALE GENOMIC DNA]</scope>
    <source>
        <strain evidence="2 3">NBRC 105050</strain>
    </source>
</reference>
<gene>
    <name evidence="2" type="primary">gst13</name>
    <name evidence="2" type="ORF">ANI02nite_09340</name>
</gene>
<dbReference type="Gene3D" id="3.40.30.10">
    <property type="entry name" value="Glutaredoxin"/>
    <property type="match status" value="1"/>
</dbReference>
<dbReference type="PANTHER" id="PTHR44051">
    <property type="entry name" value="GLUTATHIONE S-TRANSFERASE-RELATED"/>
    <property type="match status" value="1"/>
</dbReference>
<dbReference type="OrthoDB" id="9810080at2"/>
<organism evidence="2 3">
    <name type="scientific">Acetobacter nitrogenifigens DSM 23921 = NBRC 105050</name>
    <dbReference type="NCBI Taxonomy" id="1120919"/>
    <lineage>
        <taxon>Bacteria</taxon>
        <taxon>Pseudomonadati</taxon>
        <taxon>Pseudomonadota</taxon>
        <taxon>Alphaproteobacteria</taxon>
        <taxon>Acetobacterales</taxon>
        <taxon>Acetobacteraceae</taxon>
        <taxon>Acetobacter</taxon>
    </lineage>
</organism>
<dbReference type="AlphaFoldDB" id="A0A511X7X8"/>